<dbReference type="Pfam" id="PF02877">
    <property type="entry name" value="PARP_reg"/>
    <property type="match status" value="1"/>
</dbReference>
<keyword evidence="6" id="KW-0677">Repeat</keyword>
<sequence length="1461" mass="160570">MPPRRSGRAAAAAAATPAAPAPKAQPLDGAVVAISGTFDQKRAELESFLTSLGATNAKSITKKTTHLITTQEDFDAKTTKVASAQKNNIHIVSLEWAQECESKGSKVPEDDYAIGSGSQSKMSQPPPPAAVAAAANAPAAPAKAGAGAAAASQNASQTQPAATKANGSRKRTKAAAQSDNESDAPPEPKKKKAAAAATIGKGKRAAAAAAAASPDDDDDKTVVKKEEDAPVKKPSSDGQVAKSKNLVIPLDEGCKVQGTVYIAPDGVIYDASLNQTNASNNNNKFYRIQLIQMGSFFKTWTRWGRVGDSGQNAVLGNGSLDDALKQFDKKFKDKSGYSWADRGKDPKPSKYAFVERSYEPDSEDDDDADDVVKADEEAPEKKKAEAKKCTLPKPVEELMGLIFNMGYFASAMSSMDYDANKLPLGKLSKGTILRGFQTLKNLSELLGDPSLADTKYSTTFAAAIEQLSNQFYSLIPHAFGRRRPPIISTNDMLKKELDLLDSLSDMKVASDLMKVDRKLSDVHPADTQYRTLGMNEMTPLEHKSTEFDLLSRYLTGSKGSTHHVNYKVQQIFRIERNGELERFQKNKMPKVKSDRRLLWHGSRVTNFGGILSQGLRIAPPEAPVTGYMFGKGIYLADMSSKSANYCNSHSSGGEALLLLCEAELGDPIQKLTNASYNAGDSAKAGGMLSTWGQGRTGPSKWMDASCVDPSLQGIQMPDTTVTPGDTGIQSAGLFYNEFIVYDVAQVRLRYLFRVKIVEDEEFLRKEVEDGCPFCTLLYEAKWKLYGGYLLAGSKLNWWSFPRIIEQVRDDVGNAIHFCISDEEMRQRLRPFRNLQLGTGEPTTPKVIPRNTSSQETLNTINQWLHECTSSHPLCGEDVEVPLPKRVISIGPSDSEVRLLETNGAEGKYACLSHPWGKKPLVRTLKDNFSKFTTGIQLSSLPPTFRDAIDFTRRLGLQYIWIDSLCIIQDDPLDWQIEAAQMAAIYTNAHVTLAASKASDSSRGLYTSPLDPPHHARQLSLVNDVNDADVRLHACSELVHVGDFKKFFPITTRAWVYQERLLSARVVHFAGSEVNWECRSALTCECGGISAAVVPEKIQFAGSLADLKGKFKAVEKSQGSEADGRGSATPDYTRFSTALLQTPNWTESIKTWRHMVQQYCKLDLTFRKDTFPALAGVAKVWNPDYKGQYLAGLWLETLHLDLLWLVYLPERRAETWRAPTWSWASVDYHKPDQLIRFDSDSDTLNTGKGSWFTQGRTGSEDYAGVAEVLEAVCVPAGVDPCGELSSAHLLLSTYAMPGVLIRWPGVLKNWGSSPIWLVVGDLWVPQGGQHDRGFQPDAPINDDNSAWAMPVAVIRVTDFGLKTGRCPEMACLVIRLKEVQETPGEIEYERLGYVRFVEHGFSPSPLAGVECPDTTSSVKDFLTMYQQTTQTMGNMRSSMGKSELEWLKTLFELRGRQEVKLV</sequence>
<evidence type="ECO:0000259" key="18">
    <source>
        <dbReference type="PROSITE" id="PS51059"/>
    </source>
</evidence>
<dbReference type="GO" id="GO:0003950">
    <property type="term" value="F:NAD+ poly-ADP-ribosyltransferase activity"/>
    <property type="evidence" value="ECO:0007669"/>
    <property type="project" value="UniProtKB-UniRule"/>
</dbReference>
<dbReference type="SMART" id="SM00292">
    <property type="entry name" value="BRCT"/>
    <property type="match status" value="1"/>
</dbReference>
<dbReference type="InterPro" id="IPR012317">
    <property type="entry name" value="Poly(ADP-ribose)pol_cat_dom"/>
</dbReference>
<dbReference type="GO" id="GO:1990404">
    <property type="term" value="F:NAD+-protein mono-ADP-ribosyltransferase activity"/>
    <property type="evidence" value="ECO:0007669"/>
    <property type="project" value="TreeGrafter"/>
</dbReference>
<dbReference type="CDD" id="cd01437">
    <property type="entry name" value="parp_like"/>
    <property type="match status" value="1"/>
</dbReference>
<dbReference type="InterPro" id="IPR010730">
    <property type="entry name" value="HET"/>
</dbReference>
<dbReference type="GO" id="GO:0006302">
    <property type="term" value="P:double-strand break repair"/>
    <property type="evidence" value="ECO:0007669"/>
    <property type="project" value="TreeGrafter"/>
</dbReference>
<feature type="compositionally biased region" description="Low complexity" evidence="16">
    <location>
        <begin position="9"/>
        <end position="24"/>
    </location>
</feature>
<dbReference type="PROSITE" id="PS51059">
    <property type="entry name" value="PARP_CATALYTIC"/>
    <property type="match status" value="1"/>
</dbReference>
<dbReference type="SUPFAM" id="SSF142921">
    <property type="entry name" value="WGR domain-like"/>
    <property type="match status" value="1"/>
</dbReference>
<dbReference type="InterPro" id="IPR036616">
    <property type="entry name" value="Poly(ADP-ribose)pol_reg_dom_sf"/>
</dbReference>
<keyword evidence="5" id="KW-0479">Metal-binding</keyword>
<dbReference type="Gene3D" id="2.20.140.10">
    <property type="entry name" value="WGR domain"/>
    <property type="match status" value="1"/>
</dbReference>
<dbReference type="PANTHER" id="PTHR10459:SF60">
    <property type="entry name" value="POLY [ADP-RIBOSE] POLYMERASE 2"/>
    <property type="match status" value="1"/>
</dbReference>
<feature type="domain" description="PARP alpha-helical" evidence="19">
    <location>
        <begin position="388"/>
        <end position="514"/>
    </location>
</feature>
<dbReference type="GeneID" id="62161230"/>
<dbReference type="GO" id="GO:0003677">
    <property type="term" value="F:DNA binding"/>
    <property type="evidence" value="ECO:0007669"/>
    <property type="project" value="UniProtKB-KW"/>
</dbReference>
<keyword evidence="2 15" id="KW-0328">Glycosyltransferase</keyword>
<protein>
    <recommendedName>
        <fullName evidence="15">Poly [ADP-ribose] polymerase</fullName>
        <shortName evidence="15">PARP</shortName>
        <ecNumber evidence="15">2.4.2.-</ecNumber>
    </recommendedName>
</protein>
<comment type="caution">
    <text evidence="21">The sequence shown here is derived from an EMBL/GenBank/DDBJ whole genome shotgun (WGS) entry which is preliminary data.</text>
</comment>
<dbReference type="GO" id="GO:0008270">
    <property type="term" value="F:zinc ion binding"/>
    <property type="evidence" value="ECO:0007669"/>
    <property type="project" value="UniProtKB-KW"/>
</dbReference>
<dbReference type="SMART" id="SM00773">
    <property type="entry name" value="WGR"/>
    <property type="match status" value="1"/>
</dbReference>
<keyword evidence="4" id="KW-0548">Nucleotidyltransferase</keyword>
<dbReference type="GO" id="GO:0070212">
    <property type="term" value="P:protein poly-ADP-ribosylation"/>
    <property type="evidence" value="ECO:0007669"/>
    <property type="project" value="TreeGrafter"/>
</dbReference>
<keyword evidence="10 15" id="KW-0520">NAD</keyword>
<feature type="region of interest" description="Disordered" evidence="16">
    <location>
        <begin position="357"/>
        <end position="386"/>
    </location>
</feature>
<dbReference type="RefSeq" id="XP_038746632.1">
    <property type="nucleotide sequence ID" value="XM_038888156.1"/>
</dbReference>
<evidence type="ECO:0000256" key="11">
    <source>
        <dbReference type="ARBA" id="ARBA00023125"/>
    </source>
</evidence>
<evidence type="ECO:0000259" key="17">
    <source>
        <dbReference type="PROSITE" id="PS50172"/>
    </source>
</evidence>
<evidence type="ECO:0000256" key="3">
    <source>
        <dbReference type="ARBA" id="ARBA00022679"/>
    </source>
</evidence>
<dbReference type="Gene3D" id="3.90.228.10">
    <property type="match status" value="1"/>
</dbReference>
<dbReference type="CDD" id="cd17747">
    <property type="entry name" value="BRCT_PARP1"/>
    <property type="match status" value="1"/>
</dbReference>
<evidence type="ECO:0000256" key="2">
    <source>
        <dbReference type="ARBA" id="ARBA00022676"/>
    </source>
</evidence>
<dbReference type="Pfam" id="PF00644">
    <property type="entry name" value="PARP"/>
    <property type="match status" value="1"/>
</dbReference>
<dbReference type="Gene3D" id="3.40.50.10190">
    <property type="entry name" value="BRCT domain"/>
    <property type="match status" value="1"/>
</dbReference>
<feature type="compositionally biased region" description="Basic and acidic residues" evidence="16">
    <location>
        <begin position="370"/>
        <end position="386"/>
    </location>
</feature>
<dbReference type="InterPro" id="IPR001357">
    <property type="entry name" value="BRCT_dom"/>
</dbReference>
<proteinExistence type="inferred from homology"/>
<dbReference type="InterPro" id="IPR008893">
    <property type="entry name" value="WGR_domain"/>
</dbReference>
<organism evidence="21 22">
    <name type="scientific">Colletotrichum karsti</name>
    <dbReference type="NCBI Taxonomy" id="1095194"/>
    <lineage>
        <taxon>Eukaryota</taxon>
        <taxon>Fungi</taxon>
        <taxon>Dikarya</taxon>
        <taxon>Ascomycota</taxon>
        <taxon>Pezizomycotina</taxon>
        <taxon>Sordariomycetes</taxon>
        <taxon>Hypocreomycetidae</taxon>
        <taxon>Glomerellales</taxon>
        <taxon>Glomerellaceae</taxon>
        <taxon>Colletotrichum</taxon>
        <taxon>Colletotrichum boninense species complex</taxon>
    </lineage>
</organism>
<evidence type="ECO:0000256" key="1">
    <source>
        <dbReference type="ARBA" id="ARBA00004123"/>
    </source>
</evidence>
<dbReference type="EMBL" id="JAATWM020000015">
    <property type="protein sequence ID" value="KAF9877171.1"/>
    <property type="molecule type" value="Genomic_DNA"/>
</dbReference>
<keyword evidence="3 15" id="KW-0808">Transferase</keyword>
<dbReference type="InterPro" id="IPR004102">
    <property type="entry name" value="Poly(ADP-ribose)pol_reg_dom"/>
</dbReference>
<feature type="region of interest" description="Disordered" evidence="16">
    <location>
        <begin position="99"/>
        <end position="240"/>
    </location>
</feature>
<dbReference type="Pfam" id="PF05406">
    <property type="entry name" value="WGR"/>
    <property type="match status" value="1"/>
</dbReference>
<feature type="compositionally biased region" description="Basic and acidic residues" evidence="16">
    <location>
        <begin position="100"/>
        <end position="109"/>
    </location>
</feature>
<keyword evidence="12" id="KW-0539">Nucleus</keyword>
<keyword evidence="9" id="KW-0862">Zinc</keyword>
<evidence type="ECO:0000256" key="12">
    <source>
        <dbReference type="ARBA" id="ARBA00023242"/>
    </source>
</evidence>
<dbReference type="FunFam" id="2.20.140.10:FF:000001">
    <property type="entry name" value="Poly [ADP-ribose] polymerase"/>
    <property type="match status" value="1"/>
</dbReference>
<dbReference type="SUPFAM" id="SSF47587">
    <property type="entry name" value="Domain of poly(ADP-ribose) polymerase"/>
    <property type="match status" value="1"/>
</dbReference>
<feature type="compositionally biased region" description="Acidic residues" evidence="16">
    <location>
        <begin position="360"/>
        <end position="369"/>
    </location>
</feature>
<evidence type="ECO:0000313" key="21">
    <source>
        <dbReference type="EMBL" id="KAF9877171.1"/>
    </source>
</evidence>
<dbReference type="Gene3D" id="1.20.142.10">
    <property type="entry name" value="Poly(ADP-ribose) polymerase, regulatory domain"/>
    <property type="match status" value="1"/>
</dbReference>
<reference evidence="21" key="2">
    <citation type="submission" date="2020-11" db="EMBL/GenBank/DDBJ databases">
        <title>Whole genome sequencing of Colletotrichum sp.</title>
        <authorList>
            <person name="Li H."/>
        </authorList>
    </citation>
    <scope>NUCLEOTIDE SEQUENCE</scope>
    <source>
        <strain evidence="21">CkLH20</strain>
    </source>
</reference>
<dbReference type="FunFam" id="1.20.142.10:FF:000002">
    <property type="entry name" value="Poly [ADP-ribose] polymerase"/>
    <property type="match status" value="1"/>
</dbReference>
<dbReference type="PROSITE" id="PS51060">
    <property type="entry name" value="PARP_ALPHA_HD"/>
    <property type="match status" value="1"/>
</dbReference>
<evidence type="ECO:0000256" key="9">
    <source>
        <dbReference type="ARBA" id="ARBA00022833"/>
    </source>
</evidence>
<dbReference type="PANTHER" id="PTHR10459">
    <property type="entry name" value="DNA LIGASE"/>
    <property type="match status" value="1"/>
</dbReference>
<dbReference type="GO" id="GO:0016779">
    <property type="term" value="F:nucleotidyltransferase activity"/>
    <property type="evidence" value="ECO:0007669"/>
    <property type="project" value="UniProtKB-KW"/>
</dbReference>
<evidence type="ECO:0000256" key="14">
    <source>
        <dbReference type="ARBA" id="ARBA00033987"/>
    </source>
</evidence>
<evidence type="ECO:0000256" key="16">
    <source>
        <dbReference type="SAM" id="MobiDB-lite"/>
    </source>
</evidence>
<dbReference type="Pfam" id="PF06985">
    <property type="entry name" value="HET"/>
    <property type="match status" value="1"/>
</dbReference>
<dbReference type="FunFam" id="3.90.228.10:FF:000002">
    <property type="entry name" value="Poly [ADP-ribose] polymerase"/>
    <property type="match status" value="1"/>
</dbReference>
<comment type="similarity">
    <text evidence="13">Belongs to the ARTD/PARP family.</text>
</comment>
<dbReference type="Proteomes" id="UP000781932">
    <property type="component" value="Unassembled WGS sequence"/>
</dbReference>
<evidence type="ECO:0000256" key="6">
    <source>
        <dbReference type="ARBA" id="ARBA00022737"/>
    </source>
</evidence>
<dbReference type="InterPro" id="IPR050800">
    <property type="entry name" value="ARTD/PARP"/>
</dbReference>
<gene>
    <name evidence="21" type="ORF">CkaCkLH20_05437</name>
</gene>
<evidence type="ECO:0000256" key="15">
    <source>
        <dbReference type="RuleBase" id="RU362114"/>
    </source>
</evidence>
<feature type="compositionally biased region" description="Low complexity" evidence="16">
    <location>
        <begin position="194"/>
        <end position="213"/>
    </location>
</feature>
<feature type="domain" description="PARP catalytic" evidence="18">
    <location>
        <begin position="523"/>
        <end position="763"/>
    </location>
</feature>
<evidence type="ECO:0000313" key="22">
    <source>
        <dbReference type="Proteomes" id="UP000781932"/>
    </source>
</evidence>
<evidence type="ECO:0000256" key="13">
    <source>
        <dbReference type="ARBA" id="ARBA00024347"/>
    </source>
</evidence>
<comment type="catalytic activity">
    <reaction evidence="14">
        <text>NAD(+) + (ADP-D-ribosyl)n-acceptor = nicotinamide + (ADP-D-ribosyl)n+1-acceptor + H(+).</text>
        <dbReference type="EC" id="2.4.2.30"/>
    </reaction>
</comment>
<accession>A0A9P6LLG1</accession>
<dbReference type="SUPFAM" id="SSF56399">
    <property type="entry name" value="ADP-ribosylation"/>
    <property type="match status" value="1"/>
</dbReference>
<dbReference type="EC" id="2.4.2.-" evidence="15"/>
<dbReference type="PROSITE" id="PS51977">
    <property type="entry name" value="WGR"/>
    <property type="match status" value="1"/>
</dbReference>
<dbReference type="SUPFAM" id="SSF52113">
    <property type="entry name" value="BRCT domain"/>
    <property type="match status" value="1"/>
</dbReference>
<evidence type="ECO:0000259" key="20">
    <source>
        <dbReference type="PROSITE" id="PS51977"/>
    </source>
</evidence>
<feature type="domain" description="BRCT" evidence="17">
    <location>
        <begin position="22"/>
        <end position="114"/>
    </location>
</feature>
<reference evidence="21" key="1">
    <citation type="submission" date="2020-03" db="EMBL/GenBank/DDBJ databases">
        <authorList>
            <person name="He L."/>
        </authorList>
    </citation>
    <scope>NUCLEOTIDE SEQUENCE</scope>
    <source>
        <strain evidence="21">CkLH20</strain>
    </source>
</reference>
<keyword evidence="11" id="KW-0238">DNA-binding</keyword>
<evidence type="ECO:0000256" key="8">
    <source>
        <dbReference type="ARBA" id="ARBA00022771"/>
    </source>
</evidence>
<evidence type="ECO:0000256" key="10">
    <source>
        <dbReference type="ARBA" id="ARBA00023027"/>
    </source>
</evidence>
<evidence type="ECO:0000259" key="19">
    <source>
        <dbReference type="PROSITE" id="PS51060"/>
    </source>
</evidence>
<feature type="compositionally biased region" description="Low complexity" evidence="16">
    <location>
        <begin position="130"/>
        <end position="163"/>
    </location>
</feature>
<dbReference type="OrthoDB" id="2017365at2759"/>
<comment type="subcellular location">
    <subcellularLocation>
        <location evidence="1">Nucleus</location>
    </subcellularLocation>
</comment>
<evidence type="ECO:0000256" key="4">
    <source>
        <dbReference type="ARBA" id="ARBA00022695"/>
    </source>
</evidence>
<feature type="compositionally biased region" description="Basic and acidic residues" evidence="16">
    <location>
        <begin position="220"/>
        <end position="235"/>
    </location>
</feature>
<dbReference type="InterPro" id="IPR036420">
    <property type="entry name" value="BRCT_dom_sf"/>
</dbReference>
<dbReference type="Pfam" id="PF00533">
    <property type="entry name" value="BRCT"/>
    <property type="match status" value="1"/>
</dbReference>
<keyword evidence="7" id="KW-0013">ADP-ribosylation</keyword>
<evidence type="ECO:0000256" key="5">
    <source>
        <dbReference type="ARBA" id="ARBA00022723"/>
    </source>
</evidence>
<feature type="region of interest" description="Disordered" evidence="16">
    <location>
        <begin position="1"/>
        <end position="24"/>
    </location>
</feature>
<keyword evidence="8" id="KW-0863">Zinc-finger</keyword>
<feature type="domain" description="WGR" evidence="20">
    <location>
        <begin position="257"/>
        <end position="351"/>
    </location>
</feature>
<dbReference type="InterPro" id="IPR036930">
    <property type="entry name" value="WGR_dom_sf"/>
</dbReference>
<keyword evidence="22" id="KW-1185">Reference proteome</keyword>
<name>A0A9P6LLG1_9PEZI</name>
<dbReference type="GO" id="GO:0005730">
    <property type="term" value="C:nucleolus"/>
    <property type="evidence" value="ECO:0007669"/>
    <property type="project" value="TreeGrafter"/>
</dbReference>
<evidence type="ECO:0000256" key="7">
    <source>
        <dbReference type="ARBA" id="ARBA00022765"/>
    </source>
</evidence>
<dbReference type="PROSITE" id="PS50172">
    <property type="entry name" value="BRCT"/>
    <property type="match status" value="1"/>
</dbReference>